<evidence type="ECO:0000313" key="2">
    <source>
        <dbReference type="Proteomes" id="UP000469185"/>
    </source>
</evidence>
<protein>
    <submittedName>
        <fullName evidence="1">Uncharacterized protein</fullName>
    </submittedName>
</protein>
<evidence type="ECO:0000313" key="1">
    <source>
        <dbReference type="EMBL" id="NED98433.1"/>
    </source>
</evidence>
<accession>A0A6N9YTQ6</accession>
<sequence length="153" mass="16367">MAQTLQEILLAPNRRPKVVEDVTKLVDSEVSDKSGVSGLAVKSGYALIKKINSSFVSDAVDSMLDNFVGRMEPYYASYKASGTGSFTEHLTANSSDVADALLGVTDDRAAGSRRDSVKKVYAKLRPQAKKHVEEALPRLGALVEEHAAAVNTG</sequence>
<gene>
    <name evidence="1" type="ORF">G1H11_24345</name>
</gene>
<dbReference type="Proteomes" id="UP000469185">
    <property type="component" value="Unassembled WGS sequence"/>
</dbReference>
<name>A0A6N9YTQ6_9ACTN</name>
<reference evidence="1 2" key="1">
    <citation type="submission" date="2020-02" db="EMBL/GenBank/DDBJ databases">
        <authorList>
            <person name="Li X.-J."/>
            <person name="Feng X.-M."/>
        </authorList>
    </citation>
    <scope>NUCLEOTIDE SEQUENCE [LARGE SCALE GENOMIC DNA]</scope>
    <source>
        <strain evidence="1 2">CGMCC 4.7225</strain>
    </source>
</reference>
<keyword evidence="2" id="KW-1185">Reference proteome</keyword>
<proteinExistence type="predicted"/>
<dbReference type="AlphaFoldDB" id="A0A6N9YTQ6"/>
<dbReference type="InterPro" id="IPR054211">
    <property type="entry name" value="DUF6918"/>
</dbReference>
<dbReference type="Pfam" id="PF21893">
    <property type="entry name" value="DUF6918"/>
    <property type="match status" value="1"/>
</dbReference>
<dbReference type="EMBL" id="JAAGOB010000021">
    <property type="protein sequence ID" value="NED98433.1"/>
    <property type="molecule type" value="Genomic_DNA"/>
</dbReference>
<organism evidence="1 2">
    <name type="scientific">Phytoactinopolyspora alkaliphila</name>
    <dbReference type="NCBI Taxonomy" id="1783498"/>
    <lineage>
        <taxon>Bacteria</taxon>
        <taxon>Bacillati</taxon>
        <taxon>Actinomycetota</taxon>
        <taxon>Actinomycetes</taxon>
        <taxon>Jiangellales</taxon>
        <taxon>Jiangellaceae</taxon>
        <taxon>Phytoactinopolyspora</taxon>
    </lineage>
</organism>
<dbReference type="RefSeq" id="WP_163821232.1">
    <property type="nucleotide sequence ID" value="NZ_JAAGOB010000021.1"/>
</dbReference>
<comment type="caution">
    <text evidence="1">The sequence shown here is derived from an EMBL/GenBank/DDBJ whole genome shotgun (WGS) entry which is preliminary data.</text>
</comment>